<sequence length="69" mass="8292">MRFIEEYKDIIQDEFNIRWTSLVVLLNNNSDEERTCHRLHLESGLKTAFRYNASSFLSLTWTQPLTSRR</sequence>
<dbReference type="AlphaFoldDB" id="A0AAV1Z2F8"/>
<dbReference type="EMBL" id="CAXIEN010000013">
    <property type="protein sequence ID" value="CAL1264459.1"/>
    <property type="molecule type" value="Genomic_DNA"/>
</dbReference>
<evidence type="ECO:0000313" key="1">
    <source>
        <dbReference type="EMBL" id="CAL1264459.1"/>
    </source>
</evidence>
<proteinExistence type="predicted"/>
<gene>
    <name evidence="1" type="ORF">LARSCL_LOCUS2044</name>
</gene>
<comment type="caution">
    <text evidence="1">The sequence shown here is derived from an EMBL/GenBank/DDBJ whole genome shotgun (WGS) entry which is preliminary data.</text>
</comment>
<organism evidence="1 2">
    <name type="scientific">Larinioides sclopetarius</name>
    <dbReference type="NCBI Taxonomy" id="280406"/>
    <lineage>
        <taxon>Eukaryota</taxon>
        <taxon>Metazoa</taxon>
        <taxon>Ecdysozoa</taxon>
        <taxon>Arthropoda</taxon>
        <taxon>Chelicerata</taxon>
        <taxon>Arachnida</taxon>
        <taxon>Araneae</taxon>
        <taxon>Araneomorphae</taxon>
        <taxon>Entelegynae</taxon>
        <taxon>Araneoidea</taxon>
        <taxon>Araneidae</taxon>
        <taxon>Larinioides</taxon>
    </lineage>
</organism>
<accession>A0AAV1Z2F8</accession>
<name>A0AAV1Z2F8_9ARAC</name>
<keyword evidence="2" id="KW-1185">Reference proteome</keyword>
<dbReference type="Proteomes" id="UP001497382">
    <property type="component" value="Unassembled WGS sequence"/>
</dbReference>
<evidence type="ECO:0000313" key="2">
    <source>
        <dbReference type="Proteomes" id="UP001497382"/>
    </source>
</evidence>
<protein>
    <submittedName>
        <fullName evidence="1">Uncharacterized protein</fullName>
    </submittedName>
</protein>
<reference evidence="1 2" key="1">
    <citation type="submission" date="2024-04" db="EMBL/GenBank/DDBJ databases">
        <authorList>
            <person name="Rising A."/>
            <person name="Reimegard J."/>
            <person name="Sonavane S."/>
            <person name="Akerstrom W."/>
            <person name="Nylinder S."/>
            <person name="Hedman E."/>
            <person name="Kallberg Y."/>
        </authorList>
    </citation>
    <scope>NUCLEOTIDE SEQUENCE [LARGE SCALE GENOMIC DNA]</scope>
</reference>